<dbReference type="EMBL" id="CAJNOJ010000796">
    <property type="protein sequence ID" value="CAF1523526.1"/>
    <property type="molecule type" value="Genomic_DNA"/>
</dbReference>
<evidence type="ECO:0000313" key="10">
    <source>
        <dbReference type="Proteomes" id="UP000663828"/>
    </source>
</evidence>
<feature type="domain" description="CFEM" evidence="7">
    <location>
        <begin position="1"/>
        <end position="116"/>
    </location>
</feature>
<dbReference type="GO" id="GO:0005576">
    <property type="term" value="C:extracellular region"/>
    <property type="evidence" value="ECO:0007669"/>
    <property type="project" value="UniProtKB-SubCell"/>
</dbReference>
<evidence type="ECO:0000256" key="6">
    <source>
        <dbReference type="SAM" id="SignalP"/>
    </source>
</evidence>
<comment type="caution">
    <text evidence="8">The sequence shown here is derived from an EMBL/GenBank/DDBJ whole genome shotgun (WGS) entry which is preliminary data.</text>
</comment>
<dbReference type="InterPro" id="IPR008427">
    <property type="entry name" value="Extracellular_membr_CFEM_dom"/>
</dbReference>
<evidence type="ECO:0000256" key="4">
    <source>
        <dbReference type="ARBA" id="ARBA00023157"/>
    </source>
</evidence>
<proteinExistence type="predicted"/>
<organism evidence="8 11">
    <name type="scientific">Adineta ricciae</name>
    <name type="common">Rotifer</name>
    <dbReference type="NCBI Taxonomy" id="249248"/>
    <lineage>
        <taxon>Eukaryota</taxon>
        <taxon>Metazoa</taxon>
        <taxon>Spiralia</taxon>
        <taxon>Gnathifera</taxon>
        <taxon>Rotifera</taxon>
        <taxon>Eurotatoria</taxon>
        <taxon>Bdelloidea</taxon>
        <taxon>Adinetida</taxon>
        <taxon>Adinetidae</taxon>
        <taxon>Adineta</taxon>
    </lineage>
</organism>
<evidence type="ECO:0000313" key="8">
    <source>
        <dbReference type="EMBL" id="CAF1523526.1"/>
    </source>
</evidence>
<evidence type="ECO:0000256" key="1">
    <source>
        <dbReference type="ARBA" id="ARBA00004613"/>
    </source>
</evidence>
<evidence type="ECO:0000313" key="9">
    <source>
        <dbReference type="EMBL" id="CAF1655795.1"/>
    </source>
</evidence>
<accession>A0A815URN2</accession>
<evidence type="ECO:0000256" key="3">
    <source>
        <dbReference type="ARBA" id="ARBA00022729"/>
    </source>
</evidence>
<dbReference type="Proteomes" id="UP000663852">
    <property type="component" value="Unassembled WGS sequence"/>
</dbReference>
<dbReference type="PROSITE" id="PS52012">
    <property type="entry name" value="CFEM"/>
    <property type="match status" value="1"/>
</dbReference>
<feature type="region of interest" description="Disordered" evidence="5">
    <location>
        <begin position="121"/>
        <end position="166"/>
    </location>
</feature>
<dbReference type="EMBL" id="CAJNOR010010671">
    <property type="protein sequence ID" value="CAF1655795.1"/>
    <property type="molecule type" value="Genomic_DNA"/>
</dbReference>
<evidence type="ECO:0000256" key="2">
    <source>
        <dbReference type="ARBA" id="ARBA00022525"/>
    </source>
</evidence>
<evidence type="ECO:0000313" key="11">
    <source>
        <dbReference type="Proteomes" id="UP000663852"/>
    </source>
</evidence>
<dbReference type="AlphaFoldDB" id="A0A815URN2"/>
<keyword evidence="3 6" id="KW-0732">Signal</keyword>
<name>A0A815URN2_ADIRI</name>
<feature type="chain" id="PRO_5035688144" description="CFEM domain-containing protein" evidence="6">
    <location>
        <begin position="23"/>
        <end position="166"/>
    </location>
</feature>
<sequence>MKLFFIIICCLSLLICSDLSVAAIEALPACSLYCIVSKTVSSCSLGDYDCTCREAQSNLSSFKYIFGCVQASCDASDISKFLEASNAICKNVIGVEPFQISGENELILAGTSKSTYPFIPTDPAIPAEPTDPAIPAEPTDPDIPAEPTDPDIPAEPTDPDIPARPK</sequence>
<dbReference type="Proteomes" id="UP000663828">
    <property type="component" value="Unassembled WGS sequence"/>
</dbReference>
<dbReference type="Pfam" id="PF05730">
    <property type="entry name" value="CFEM"/>
    <property type="match status" value="1"/>
</dbReference>
<reference evidence="8" key="1">
    <citation type="submission" date="2021-02" db="EMBL/GenBank/DDBJ databases">
        <authorList>
            <person name="Nowell W R."/>
        </authorList>
    </citation>
    <scope>NUCLEOTIDE SEQUENCE</scope>
</reference>
<keyword evidence="10" id="KW-1185">Reference proteome</keyword>
<keyword evidence="2" id="KW-0964">Secreted</keyword>
<keyword evidence="4" id="KW-1015">Disulfide bond</keyword>
<evidence type="ECO:0000259" key="7">
    <source>
        <dbReference type="PROSITE" id="PS52012"/>
    </source>
</evidence>
<evidence type="ECO:0000256" key="5">
    <source>
        <dbReference type="SAM" id="MobiDB-lite"/>
    </source>
</evidence>
<comment type="subcellular location">
    <subcellularLocation>
        <location evidence="1">Secreted</location>
    </subcellularLocation>
</comment>
<protein>
    <recommendedName>
        <fullName evidence="7">CFEM domain-containing protein</fullName>
    </recommendedName>
</protein>
<feature type="signal peptide" evidence="6">
    <location>
        <begin position="1"/>
        <end position="22"/>
    </location>
</feature>
<gene>
    <name evidence="8" type="ORF">EDS130_LOCUS44042</name>
    <name evidence="9" type="ORF">XAT740_LOCUS55887</name>
</gene>